<dbReference type="SMART" id="SM00886">
    <property type="entry name" value="Dabb"/>
    <property type="match status" value="1"/>
</dbReference>
<evidence type="ECO:0000256" key="1">
    <source>
        <dbReference type="ARBA" id="ARBA00011738"/>
    </source>
</evidence>
<protein>
    <recommendedName>
        <fullName evidence="2">Stress-response A/B barrel domain-containing protein</fullName>
    </recommendedName>
</protein>
<dbReference type="PROSITE" id="PS51502">
    <property type="entry name" value="S_R_A_B_BARREL"/>
    <property type="match status" value="1"/>
</dbReference>
<dbReference type="InterPro" id="IPR011008">
    <property type="entry name" value="Dimeric_a/b-barrel"/>
</dbReference>
<dbReference type="AlphaFoldDB" id="A0A090G8Y3"/>
<sequence>MMIRHCVFVRFRDDVPETERAAIHADLEALRTVIDGMSQVHFSANVSPEPFARGFGHGFTIDFKDAAARDAYLVHDAHQRAGARLVAALKGGTEGLMVVDLEVTQM</sequence>
<dbReference type="PANTHER" id="PTHR33178">
    <property type="match status" value="1"/>
</dbReference>
<dbReference type="InterPro" id="IPR013097">
    <property type="entry name" value="Dabb"/>
</dbReference>
<organism evidence="3 4">
    <name type="scientific">Mesorhizobium plurifarium</name>
    <dbReference type="NCBI Taxonomy" id="69974"/>
    <lineage>
        <taxon>Bacteria</taxon>
        <taxon>Pseudomonadati</taxon>
        <taxon>Pseudomonadota</taxon>
        <taxon>Alphaproteobacteria</taxon>
        <taxon>Hyphomicrobiales</taxon>
        <taxon>Phyllobacteriaceae</taxon>
        <taxon>Mesorhizobium</taxon>
    </lineage>
</organism>
<dbReference type="EMBL" id="CCNE01000012">
    <property type="protein sequence ID" value="CDX55035.1"/>
    <property type="molecule type" value="Genomic_DNA"/>
</dbReference>
<dbReference type="InterPro" id="IPR044662">
    <property type="entry name" value="HS1/DABB1-like"/>
</dbReference>
<name>A0A090G8Y3_MESPL</name>
<reference evidence="3 4" key="1">
    <citation type="submission" date="2014-08" db="EMBL/GenBank/DDBJ databases">
        <authorList>
            <person name="Moulin Lionel"/>
        </authorList>
    </citation>
    <scope>NUCLEOTIDE SEQUENCE [LARGE SCALE GENOMIC DNA]</scope>
</reference>
<accession>A0A090G8Y3</accession>
<dbReference type="PANTHER" id="PTHR33178:SF10">
    <property type="entry name" value="STRESS-RESPONSE A_B BARREL DOMAIN-CONTAINING PROTEIN"/>
    <property type="match status" value="1"/>
</dbReference>
<evidence type="ECO:0000313" key="4">
    <source>
        <dbReference type="Proteomes" id="UP000046122"/>
    </source>
</evidence>
<dbReference type="Proteomes" id="UP000046122">
    <property type="component" value="Unassembled WGS sequence"/>
</dbReference>
<dbReference type="SUPFAM" id="SSF54909">
    <property type="entry name" value="Dimeric alpha+beta barrel"/>
    <property type="match status" value="1"/>
</dbReference>
<feature type="domain" description="Stress-response A/B barrel" evidence="2">
    <location>
        <begin position="3"/>
        <end position="101"/>
    </location>
</feature>
<proteinExistence type="predicted"/>
<gene>
    <name evidence="3" type="ORF">MPL3365_20300</name>
</gene>
<dbReference type="Gene3D" id="3.30.70.100">
    <property type="match status" value="1"/>
</dbReference>
<evidence type="ECO:0000259" key="2">
    <source>
        <dbReference type="PROSITE" id="PS51502"/>
    </source>
</evidence>
<dbReference type="Pfam" id="PF07876">
    <property type="entry name" value="Dabb"/>
    <property type="match status" value="1"/>
</dbReference>
<comment type="subunit">
    <text evidence="1">Homodimer.</text>
</comment>
<evidence type="ECO:0000313" key="3">
    <source>
        <dbReference type="EMBL" id="CDX55035.1"/>
    </source>
</evidence>